<dbReference type="Pfam" id="PF01326">
    <property type="entry name" value="PPDK_N"/>
    <property type="match status" value="1"/>
</dbReference>
<dbReference type="SUPFAM" id="SSF56059">
    <property type="entry name" value="Glutathione synthetase ATP-binding domain-like"/>
    <property type="match status" value="1"/>
</dbReference>
<proteinExistence type="predicted"/>
<dbReference type="GO" id="GO:0016301">
    <property type="term" value="F:kinase activity"/>
    <property type="evidence" value="ECO:0007669"/>
    <property type="project" value="InterPro"/>
</dbReference>
<sequence length="1016" mass="115772">MLQLPFTIPLVYHDRMYFNELVNAYDRQRRERNIYHDLMRFRVREVLLVGSLYDSFVVESDGILTEQIYGEYFKLNLNTIPRVTCAYTEESAMDLFRGGSFDLVILMAGIDFDLPLRLAKAMKQIWPDIPILLMATNNSSLEKLDMDSPDLAAIDRVFVWNGYSKLFVGMIKYVEDLRNVQADTLAGRVRVILLIEDSVRFYSRFLPVLYKVVLKQTQTLIEEEKVTETYKLLSIRARPKILLASSYEEAQELFDTYEGNLLAVITDLRFPRRGVYDEEAGFDFLAMAKARIPDLSILVQSSEQAIRQKAYAMGASFADKNSESLEMELATFLQENLGFGAFRFCLPDGTELNRARNMKEFIDILHVLPPESLAYHAERNHFSAWLMARGEILMAKVLRPYRISDFPGLQAMRDFIVKILDNVRKEKSRGILPNFDESMMREENYVSRLVDGSVGGKGRGIIFIRSLLENLEFSRYIKGIDIKIPRTAFIGIDEFEVFLETNNLWTSSFYGPQTGELRRTFVSIPLSRPLVAKLKHFLAATTKPLAVRSSGLFEDMLMVPFSGIYDTYIIPNNHPDPEVRLNQLCDAVRLIFASLFSSEARSYFEMTGYNLEEERMAVVIQELVGSTRGDYYYPHVSGVAQSYNYYPISYSKPEDGLCVSALGLGTWVVGGGASHRFSPRYPKLDMVPPDQLLDNTQRNFHALDLRRSMPELLAGEMASLAELPINAASKDRKFSYLVSTWDAQDLRFVPGDSGKGTKVVDLANILKYDALPFAEAISMILDVGARSMGTPVEIEYALNLDEPSGLPALYVLQLKPLINQQDRVDVDLESLDRQSCFIYSDKAMGNGRFDDIRDILWVDPESFDRSRTVEMAGEIEELNTLLRAEGRRYVLIGPGRWGTRDRWLGIPVTFAQISRSRVIVEADLEDFVVESSLGSHFFHNVTSMNIGYLKVAKTDEGFVDWGWLRSMPCARRTAHCRWTRLDSPVEVLMDGRTSKAALLKRGGEKQAAEPWMERLD</sequence>
<reference evidence="2" key="1">
    <citation type="submission" date="2019-08" db="EMBL/GenBank/DDBJ databases">
        <authorList>
            <person name="Kucharzyk K."/>
            <person name="Murdoch R.W."/>
            <person name="Higgins S."/>
            <person name="Loffler F."/>
        </authorList>
    </citation>
    <scope>NUCLEOTIDE SEQUENCE</scope>
</reference>
<organism evidence="2">
    <name type="scientific">bioreactor metagenome</name>
    <dbReference type="NCBI Taxonomy" id="1076179"/>
    <lineage>
        <taxon>unclassified sequences</taxon>
        <taxon>metagenomes</taxon>
        <taxon>ecological metagenomes</taxon>
    </lineage>
</organism>
<evidence type="ECO:0000313" key="2">
    <source>
        <dbReference type="EMBL" id="MPL77137.1"/>
    </source>
</evidence>
<name>A0A644UDW8_9ZZZZ</name>
<dbReference type="CDD" id="cd00156">
    <property type="entry name" value="REC"/>
    <property type="match status" value="1"/>
</dbReference>
<accession>A0A644UDW8</accession>
<dbReference type="InterPro" id="IPR013815">
    <property type="entry name" value="ATP_grasp_subdomain_1"/>
</dbReference>
<feature type="domain" description="Pyruvate phosphate dikinase AMP/ATP-binding" evidence="1">
    <location>
        <begin position="453"/>
        <end position="825"/>
    </location>
</feature>
<comment type="caution">
    <text evidence="2">The sequence shown here is derived from an EMBL/GenBank/DDBJ whole genome shotgun (WGS) entry which is preliminary data.</text>
</comment>
<dbReference type="EMBL" id="VSSQ01000104">
    <property type="protein sequence ID" value="MPL77137.1"/>
    <property type="molecule type" value="Genomic_DNA"/>
</dbReference>
<protein>
    <recommendedName>
        <fullName evidence="1">Pyruvate phosphate dikinase AMP/ATP-binding domain-containing protein</fullName>
    </recommendedName>
</protein>
<dbReference type="InterPro" id="IPR002192">
    <property type="entry name" value="PPDK_AMP/ATP-bd"/>
</dbReference>
<dbReference type="AlphaFoldDB" id="A0A644UDW8"/>
<dbReference type="Gene3D" id="3.30.1490.20">
    <property type="entry name" value="ATP-grasp fold, A domain"/>
    <property type="match status" value="1"/>
</dbReference>
<gene>
    <name evidence="2" type="ORF">SDC9_22988</name>
</gene>
<evidence type="ECO:0000259" key="1">
    <source>
        <dbReference type="Pfam" id="PF01326"/>
    </source>
</evidence>
<dbReference type="GO" id="GO:0005524">
    <property type="term" value="F:ATP binding"/>
    <property type="evidence" value="ECO:0007669"/>
    <property type="project" value="InterPro"/>
</dbReference>